<evidence type="ECO:0008006" key="13">
    <source>
        <dbReference type="Google" id="ProtNLM"/>
    </source>
</evidence>
<evidence type="ECO:0000256" key="3">
    <source>
        <dbReference type="ARBA" id="ARBA00010617"/>
    </source>
</evidence>
<sequence>MMQVTFVNDLLLLTFLLVAFWVIYRFIGARFNPIRDLPVPGAAHWFWGHELVAYETPYEGAHTEWINLYGPTYRIKGALFHPDIIVTGDQVALSHIYGKGVYSYVKSPIIRPFVERLIGRGLVWAEGDVHKRQRQQLAPFFTTQATRDMFGTINTCAHIGIENLEAYITERTGSANQGLTLDISEWTASITLDIVGHFALNHDFKSGQSHAAQLIKEAWRKQIKAGLHWTALLGLVVTRALPFVAHLPLPFLEEQLIVKRKLREIAQSMINQNVDQGGEKDMLTTMARLCDKGRIISTQEELLDHVCTMIVAGQETGSGSLGFTLHQLAKSPKYQVRLREEIVRLGREPSYDDITSGMPWLDAITKERHSFRHRPVASHMERVATENHMLRLGDPVRTLDGTEIAEIPIKSGQVVYIPTISMNHMKSVWGDDADEFRPERWLDSSRLEDVNKYFGWNGMLVFSEGSRQCIGHRLATLSFKTILATYIRKFEFHDTGAVVHARFVGTLQPYVAGKEEEGTQMPIQVSLINDSPMSHSTLGS</sequence>
<dbReference type="GO" id="GO:0016705">
    <property type="term" value="F:oxidoreductase activity, acting on paired donors, with incorporation or reduction of molecular oxygen"/>
    <property type="evidence" value="ECO:0007669"/>
    <property type="project" value="InterPro"/>
</dbReference>
<evidence type="ECO:0000256" key="1">
    <source>
        <dbReference type="ARBA" id="ARBA00001971"/>
    </source>
</evidence>
<dbReference type="InterPro" id="IPR001128">
    <property type="entry name" value="Cyt_P450"/>
</dbReference>
<comment type="pathway">
    <text evidence="2">Secondary metabolite biosynthesis.</text>
</comment>
<evidence type="ECO:0000256" key="9">
    <source>
        <dbReference type="PIRSR" id="PIRSR602401-1"/>
    </source>
</evidence>
<evidence type="ECO:0000313" key="12">
    <source>
        <dbReference type="Proteomes" id="UP000663846"/>
    </source>
</evidence>
<evidence type="ECO:0000256" key="6">
    <source>
        <dbReference type="ARBA" id="ARBA00023002"/>
    </source>
</evidence>
<accession>A0A8H3BUT6</accession>
<dbReference type="EMBL" id="CAJMWS010000844">
    <property type="protein sequence ID" value="CAE6465983.1"/>
    <property type="molecule type" value="Genomic_DNA"/>
</dbReference>
<dbReference type="PROSITE" id="PS00086">
    <property type="entry name" value="CYTOCHROME_P450"/>
    <property type="match status" value="1"/>
</dbReference>
<comment type="similarity">
    <text evidence="3 10">Belongs to the cytochrome P450 family.</text>
</comment>
<keyword evidence="8 10" id="KW-0503">Monooxygenase</keyword>
<dbReference type="InterPro" id="IPR050121">
    <property type="entry name" value="Cytochrome_P450_monoxygenase"/>
</dbReference>
<evidence type="ECO:0000256" key="4">
    <source>
        <dbReference type="ARBA" id="ARBA00022617"/>
    </source>
</evidence>
<keyword evidence="5 9" id="KW-0479">Metal-binding</keyword>
<evidence type="ECO:0000256" key="7">
    <source>
        <dbReference type="ARBA" id="ARBA00023004"/>
    </source>
</evidence>
<proteinExistence type="inferred from homology"/>
<dbReference type="GO" id="GO:0005506">
    <property type="term" value="F:iron ion binding"/>
    <property type="evidence" value="ECO:0007669"/>
    <property type="project" value="InterPro"/>
</dbReference>
<evidence type="ECO:0000256" key="2">
    <source>
        <dbReference type="ARBA" id="ARBA00005179"/>
    </source>
</evidence>
<reference evidence="11" key="1">
    <citation type="submission" date="2021-01" db="EMBL/GenBank/DDBJ databases">
        <authorList>
            <person name="Kaushik A."/>
        </authorList>
    </citation>
    <scope>NUCLEOTIDE SEQUENCE</scope>
    <source>
        <strain evidence="11">AG1-1C</strain>
    </source>
</reference>
<evidence type="ECO:0000313" key="11">
    <source>
        <dbReference type="EMBL" id="CAE6465983.1"/>
    </source>
</evidence>
<dbReference type="PANTHER" id="PTHR24305:SF166">
    <property type="entry name" value="CYTOCHROME P450 12A4, MITOCHONDRIAL-RELATED"/>
    <property type="match status" value="1"/>
</dbReference>
<protein>
    <recommendedName>
        <fullName evidence="13">Cytochrome P450</fullName>
    </recommendedName>
</protein>
<keyword evidence="6 10" id="KW-0560">Oxidoreductase</keyword>
<dbReference type="PRINTS" id="PR00463">
    <property type="entry name" value="EP450I"/>
</dbReference>
<dbReference type="GO" id="GO:0020037">
    <property type="term" value="F:heme binding"/>
    <property type="evidence" value="ECO:0007669"/>
    <property type="project" value="InterPro"/>
</dbReference>
<evidence type="ECO:0000256" key="5">
    <source>
        <dbReference type="ARBA" id="ARBA00022723"/>
    </source>
</evidence>
<comment type="caution">
    <text evidence="11">The sequence shown here is derived from an EMBL/GenBank/DDBJ whole genome shotgun (WGS) entry which is preliminary data.</text>
</comment>
<dbReference type="Gene3D" id="1.10.630.10">
    <property type="entry name" value="Cytochrome P450"/>
    <property type="match status" value="1"/>
</dbReference>
<dbReference type="AlphaFoldDB" id="A0A8H3BUT6"/>
<evidence type="ECO:0000256" key="8">
    <source>
        <dbReference type="ARBA" id="ARBA00023033"/>
    </source>
</evidence>
<dbReference type="Proteomes" id="UP000663846">
    <property type="component" value="Unassembled WGS sequence"/>
</dbReference>
<evidence type="ECO:0000256" key="10">
    <source>
        <dbReference type="RuleBase" id="RU000461"/>
    </source>
</evidence>
<dbReference type="InterPro" id="IPR036396">
    <property type="entry name" value="Cyt_P450_sf"/>
</dbReference>
<dbReference type="SUPFAM" id="SSF48264">
    <property type="entry name" value="Cytochrome P450"/>
    <property type="match status" value="1"/>
</dbReference>
<name>A0A8H3BUT6_9AGAM</name>
<dbReference type="PANTHER" id="PTHR24305">
    <property type="entry name" value="CYTOCHROME P450"/>
    <property type="match status" value="1"/>
</dbReference>
<comment type="cofactor">
    <cofactor evidence="1 9">
        <name>heme</name>
        <dbReference type="ChEBI" id="CHEBI:30413"/>
    </cofactor>
</comment>
<keyword evidence="7 9" id="KW-0408">Iron</keyword>
<keyword evidence="4 9" id="KW-0349">Heme</keyword>
<dbReference type="GO" id="GO:0004497">
    <property type="term" value="F:monooxygenase activity"/>
    <property type="evidence" value="ECO:0007669"/>
    <property type="project" value="UniProtKB-KW"/>
</dbReference>
<gene>
    <name evidence="11" type="ORF">RDB_LOCUS166979</name>
</gene>
<dbReference type="Pfam" id="PF00067">
    <property type="entry name" value="p450"/>
    <property type="match status" value="1"/>
</dbReference>
<dbReference type="InterPro" id="IPR002401">
    <property type="entry name" value="Cyt_P450_E_grp-I"/>
</dbReference>
<dbReference type="InterPro" id="IPR017972">
    <property type="entry name" value="Cyt_P450_CS"/>
</dbReference>
<feature type="binding site" description="axial binding residue" evidence="9">
    <location>
        <position position="469"/>
    </location>
    <ligand>
        <name>heme</name>
        <dbReference type="ChEBI" id="CHEBI:30413"/>
    </ligand>
    <ligandPart>
        <name>Fe</name>
        <dbReference type="ChEBI" id="CHEBI:18248"/>
    </ligandPart>
</feature>
<organism evidence="11 12">
    <name type="scientific">Rhizoctonia solani</name>
    <dbReference type="NCBI Taxonomy" id="456999"/>
    <lineage>
        <taxon>Eukaryota</taxon>
        <taxon>Fungi</taxon>
        <taxon>Dikarya</taxon>
        <taxon>Basidiomycota</taxon>
        <taxon>Agaricomycotina</taxon>
        <taxon>Agaricomycetes</taxon>
        <taxon>Cantharellales</taxon>
        <taxon>Ceratobasidiaceae</taxon>
        <taxon>Rhizoctonia</taxon>
    </lineage>
</organism>